<comment type="caution">
    <text evidence="2">The sequence shown here is derived from an EMBL/GenBank/DDBJ whole genome shotgun (WGS) entry which is preliminary data.</text>
</comment>
<reference evidence="2 3" key="1">
    <citation type="submission" date="2021-06" db="EMBL/GenBank/DDBJ databases">
        <authorList>
            <person name="Kallberg Y."/>
            <person name="Tangrot J."/>
            <person name="Rosling A."/>
        </authorList>
    </citation>
    <scope>NUCLEOTIDE SEQUENCE [LARGE SCALE GENOMIC DNA]</scope>
    <source>
        <strain evidence="2 3">120-4 pot B 10/14</strain>
    </source>
</reference>
<gene>
    <name evidence="2" type="ORF">GMARGA_LOCUS26551</name>
</gene>
<sequence>MDNHLQSDYPNKNAAVINRGNGSGSGSRSGNRSSCLDSSVRGIVRGVEKDNNHTTTKVVLSIWGVAITRFIQHIDDREPKKIKTLISIFLNWRFNLYEEIIREIIDEYVEKEIKLLEIAK</sequence>
<keyword evidence="3" id="KW-1185">Reference proteome</keyword>
<dbReference type="EMBL" id="CAJVQB010031115">
    <property type="protein sequence ID" value="CAG8816467.1"/>
    <property type="molecule type" value="Genomic_DNA"/>
</dbReference>
<dbReference type="Proteomes" id="UP000789901">
    <property type="component" value="Unassembled WGS sequence"/>
</dbReference>
<feature type="compositionally biased region" description="Polar residues" evidence="1">
    <location>
        <begin position="1"/>
        <end position="10"/>
    </location>
</feature>
<accession>A0ABN7W553</accession>
<protein>
    <submittedName>
        <fullName evidence="2">42853_t:CDS:1</fullName>
    </submittedName>
</protein>
<evidence type="ECO:0000313" key="3">
    <source>
        <dbReference type="Proteomes" id="UP000789901"/>
    </source>
</evidence>
<proteinExistence type="predicted"/>
<evidence type="ECO:0000313" key="2">
    <source>
        <dbReference type="EMBL" id="CAG8816467.1"/>
    </source>
</evidence>
<organism evidence="2 3">
    <name type="scientific">Gigaspora margarita</name>
    <dbReference type="NCBI Taxonomy" id="4874"/>
    <lineage>
        <taxon>Eukaryota</taxon>
        <taxon>Fungi</taxon>
        <taxon>Fungi incertae sedis</taxon>
        <taxon>Mucoromycota</taxon>
        <taxon>Glomeromycotina</taxon>
        <taxon>Glomeromycetes</taxon>
        <taxon>Diversisporales</taxon>
        <taxon>Gigasporaceae</taxon>
        <taxon>Gigaspora</taxon>
    </lineage>
</organism>
<feature type="region of interest" description="Disordered" evidence="1">
    <location>
        <begin position="1"/>
        <end position="36"/>
    </location>
</feature>
<name>A0ABN7W553_GIGMA</name>
<evidence type="ECO:0000256" key="1">
    <source>
        <dbReference type="SAM" id="MobiDB-lite"/>
    </source>
</evidence>